<keyword evidence="1" id="KW-0472">Membrane</keyword>
<accession>A0A0G1EPE2</accession>
<organism evidence="2 3">
    <name type="scientific">Candidatus Nomurabacteria bacterium GW2011_GWF2_43_24</name>
    <dbReference type="NCBI Taxonomy" id="1618778"/>
    <lineage>
        <taxon>Bacteria</taxon>
        <taxon>Candidatus Nomuraibacteriota</taxon>
    </lineage>
</organism>
<evidence type="ECO:0008006" key="4">
    <source>
        <dbReference type="Google" id="ProtNLM"/>
    </source>
</evidence>
<keyword evidence="1" id="KW-0812">Transmembrane</keyword>
<proteinExistence type="predicted"/>
<dbReference type="EMBL" id="LCGH01000001">
    <property type="protein sequence ID" value="KKT11855.1"/>
    <property type="molecule type" value="Genomic_DNA"/>
</dbReference>
<evidence type="ECO:0000256" key="1">
    <source>
        <dbReference type="SAM" id="Phobius"/>
    </source>
</evidence>
<comment type="caution">
    <text evidence="2">The sequence shown here is derived from an EMBL/GenBank/DDBJ whole genome shotgun (WGS) entry which is preliminary data.</text>
</comment>
<feature type="transmembrane region" description="Helical" evidence="1">
    <location>
        <begin position="21"/>
        <end position="43"/>
    </location>
</feature>
<evidence type="ECO:0000313" key="2">
    <source>
        <dbReference type="EMBL" id="KKT11855.1"/>
    </source>
</evidence>
<dbReference type="Proteomes" id="UP000033907">
    <property type="component" value="Unassembled WGS sequence"/>
</dbReference>
<reference evidence="2 3" key="1">
    <citation type="journal article" date="2015" name="Nature">
        <title>rRNA introns, odd ribosomes, and small enigmatic genomes across a large radiation of phyla.</title>
        <authorList>
            <person name="Brown C.T."/>
            <person name="Hug L.A."/>
            <person name="Thomas B.C."/>
            <person name="Sharon I."/>
            <person name="Castelle C.J."/>
            <person name="Singh A."/>
            <person name="Wilkins M.J."/>
            <person name="Williams K.H."/>
            <person name="Banfield J.F."/>
        </authorList>
    </citation>
    <scope>NUCLEOTIDE SEQUENCE [LARGE SCALE GENOMIC DNA]</scope>
</reference>
<name>A0A0G1EPE2_9BACT</name>
<sequence length="284" mass="32887">MRKNVLNSPRLSELKKRRQRVFFAKILISGLGLLVIFFLLAYLSRLESLNIGEIKVSGNQFLETETLRVAIETELAGKYLWLFPKTNILYYSKNSIKKGLQDRFKRIGDMTFSINDNETLEISLTERTPKYIWCGIEPKETPGNKCYFMDKNGYIFDEAPYFSGEVYFKFYGRTDTGEPLGAYFLKQNFRQLVWFKDFMIELGMKPTVIYATGEGDIEIFLSRGGTPAAAPKILLQADADFQNAAENLETALSIEPLQSKFKKNYSSLQYIDLRFENRVIYKFQ</sequence>
<gene>
    <name evidence="2" type="ORF">UV91_C0001G0067</name>
</gene>
<dbReference type="AlphaFoldDB" id="A0A0G1EPE2"/>
<keyword evidence="1" id="KW-1133">Transmembrane helix</keyword>
<evidence type="ECO:0000313" key="3">
    <source>
        <dbReference type="Proteomes" id="UP000033907"/>
    </source>
</evidence>
<protein>
    <recommendedName>
        <fullName evidence="4">POTRA domain-containing protein</fullName>
    </recommendedName>
</protein>